<gene>
    <name evidence="2" type="ORF">E2K98_19350</name>
    <name evidence="1" type="ORF">RCG21_18045</name>
</gene>
<dbReference type="AlphaFoldDB" id="A0A4R5VPF1"/>
<evidence type="ECO:0000313" key="2">
    <source>
        <dbReference type="EMBL" id="TDK59389.1"/>
    </source>
</evidence>
<evidence type="ECO:0000313" key="4">
    <source>
        <dbReference type="Proteomes" id="UP001178888"/>
    </source>
</evidence>
<keyword evidence="4" id="KW-1185">Reference proteome</keyword>
<dbReference type="RefSeq" id="WP_133336988.1">
    <property type="nucleotide sequence ID" value="NZ_JAVGVR010000001.1"/>
</dbReference>
<comment type="caution">
    <text evidence="2">The sequence shown here is derived from an EMBL/GenBank/DDBJ whole genome shotgun (WGS) entry which is preliminary data.</text>
</comment>
<dbReference type="Proteomes" id="UP001178888">
    <property type="component" value="Unassembled WGS sequence"/>
</dbReference>
<reference evidence="1" key="2">
    <citation type="submission" date="2023-08" db="EMBL/GenBank/DDBJ databases">
        <title>Nitrogen cycling bacteria in agricultural field soils.</title>
        <authorList>
            <person name="Jang J."/>
        </authorList>
    </citation>
    <scope>NUCLEOTIDE SEQUENCE</scope>
    <source>
        <strain evidence="1">PS3-36</strain>
    </source>
</reference>
<evidence type="ECO:0000313" key="1">
    <source>
        <dbReference type="EMBL" id="MDQ6598235.1"/>
    </source>
</evidence>
<sequence>MLESKNLDRRICDIESESKNTQTYREFMKQSEDEFGLRPRNLDNMSNEQLTEYLDFLDFLWGK</sequence>
<dbReference type="EMBL" id="JAVGVR010000001">
    <property type="protein sequence ID" value="MDQ6598235.1"/>
    <property type="molecule type" value="Genomic_DNA"/>
</dbReference>
<dbReference type="EMBL" id="SMYO01000009">
    <property type="protein sequence ID" value="TDK59389.1"/>
    <property type="molecule type" value="Genomic_DNA"/>
</dbReference>
<protein>
    <submittedName>
        <fullName evidence="2">Uncharacterized protein</fullName>
    </submittedName>
</protein>
<name>A0A4R5VPF1_9BACI</name>
<reference evidence="2 3" key="1">
    <citation type="submission" date="2019-03" db="EMBL/GenBank/DDBJ databases">
        <title>Bacillus niacini sp. nov. a Nicotinate-Metabolizing Mesophile Isolated from Soil.</title>
        <authorList>
            <person name="Zhang G."/>
        </authorList>
    </citation>
    <scope>NUCLEOTIDE SEQUENCE [LARGE SCALE GENOMIC DNA]</scope>
    <source>
        <strain evidence="2 3">WN066</strain>
    </source>
</reference>
<organism evidence="2 3">
    <name type="scientific">Bacillus salipaludis</name>
    <dbReference type="NCBI Taxonomy" id="2547811"/>
    <lineage>
        <taxon>Bacteria</taxon>
        <taxon>Bacillati</taxon>
        <taxon>Bacillota</taxon>
        <taxon>Bacilli</taxon>
        <taxon>Bacillales</taxon>
        <taxon>Bacillaceae</taxon>
        <taxon>Bacillus</taxon>
    </lineage>
</organism>
<dbReference type="Proteomes" id="UP000295132">
    <property type="component" value="Unassembled WGS sequence"/>
</dbReference>
<evidence type="ECO:0000313" key="3">
    <source>
        <dbReference type="Proteomes" id="UP000295132"/>
    </source>
</evidence>
<accession>A0A4R5VPF1</accession>
<proteinExistence type="predicted"/>